<dbReference type="Gene3D" id="3.90.220.20">
    <property type="entry name" value="DNA methylase specificity domains"/>
    <property type="match status" value="2"/>
</dbReference>
<dbReference type="EMBL" id="AKGD01000001">
    <property type="protein sequence ID" value="EIT72128.1"/>
    <property type="molecule type" value="Genomic_DNA"/>
</dbReference>
<dbReference type="PANTHER" id="PTHR43140">
    <property type="entry name" value="TYPE-1 RESTRICTION ENZYME ECOKI SPECIFICITY PROTEIN"/>
    <property type="match status" value="1"/>
</dbReference>
<dbReference type="RefSeq" id="WP_007185208.1">
    <property type="nucleotide sequence ID" value="NZ_AKGD01000001.1"/>
</dbReference>
<keyword evidence="3" id="KW-0238">DNA-binding</keyword>
<feature type="region of interest" description="Disordered" evidence="4">
    <location>
        <begin position="333"/>
        <end position="357"/>
    </location>
</feature>
<dbReference type="SUPFAM" id="SSF116734">
    <property type="entry name" value="DNA methylase specificity domain"/>
    <property type="match status" value="2"/>
</dbReference>
<evidence type="ECO:0000256" key="1">
    <source>
        <dbReference type="ARBA" id="ARBA00010923"/>
    </source>
</evidence>
<accession>I8TEK3</accession>
<dbReference type="InterPro" id="IPR000055">
    <property type="entry name" value="Restrct_endonuc_typeI_TRD"/>
</dbReference>
<dbReference type="AlphaFoldDB" id="I8TEK3"/>
<dbReference type="GO" id="GO:0003677">
    <property type="term" value="F:DNA binding"/>
    <property type="evidence" value="ECO:0007669"/>
    <property type="project" value="UniProtKB-KW"/>
</dbReference>
<dbReference type="InterPro" id="IPR051212">
    <property type="entry name" value="Type-I_RE_S_subunit"/>
</dbReference>
<dbReference type="PANTHER" id="PTHR43140:SF1">
    <property type="entry name" value="TYPE I RESTRICTION ENZYME ECOKI SPECIFICITY SUBUNIT"/>
    <property type="match status" value="1"/>
</dbReference>
<evidence type="ECO:0000259" key="5">
    <source>
        <dbReference type="Pfam" id="PF01420"/>
    </source>
</evidence>
<comment type="caution">
    <text evidence="6">The sequence shown here is derived from an EMBL/GenBank/DDBJ whole genome shotgun (WGS) entry which is preliminary data.</text>
</comment>
<keyword evidence="2" id="KW-0680">Restriction system</keyword>
<dbReference type="PATRIC" id="fig|1172194.4.peg.2188"/>
<organism evidence="6 7">
    <name type="scientific">Hydrocarboniphaga effusa AP103</name>
    <dbReference type="NCBI Taxonomy" id="1172194"/>
    <lineage>
        <taxon>Bacteria</taxon>
        <taxon>Pseudomonadati</taxon>
        <taxon>Pseudomonadota</taxon>
        <taxon>Gammaproteobacteria</taxon>
        <taxon>Nevskiales</taxon>
        <taxon>Nevskiaceae</taxon>
        <taxon>Hydrocarboniphaga</taxon>
    </lineage>
</organism>
<protein>
    <recommendedName>
        <fullName evidence="5">Type I restriction modification DNA specificity domain-containing protein</fullName>
    </recommendedName>
</protein>
<evidence type="ECO:0000256" key="3">
    <source>
        <dbReference type="ARBA" id="ARBA00023125"/>
    </source>
</evidence>
<dbReference type="Pfam" id="PF01420">
    <property type="entry name" value="Methylase_S"/>
    <property type="match status" value="2"/>
</dbReference>
<feature type="domain" description="Type I restriction modification DNA specificity" evidence="5">
    <location>
        <begin position="122"/>
        <end position="287"/>
    </location>
</feature>
<feature type="domain" description="Type I restriction modification DNA specificity" evidence="5">
    <location>
        <begin position="6"/>
        <end position="112"/>
    </location>
</feature>
<dbReference type="Proteomes" id="UP000003704">
    <property type="component" value="Unassembled WGS sequence"/>
</dbReference>
<evidence type="ECO:0000313" key="6">
    <source>
        <dbReference type="EMBL" id="EIT72128.1"/>
    </source>
</evidence>
<reference evidence="6 7" key="1">
    <citation type="journal article" date="2012" name="J. Bacteriol.">
        <title>Genome Sequence of n-Alkane-Degrading Hydrocarboniphaga effusa Strain AP103T (ATCC BAA-332T).</title>
        <authorList>
            <person name="Chang H.K."/>
            <person name="Zylstra G.J."/>
            <person name="Chae J.C."/>
        </authorList>
    </citation>
    <scope>NUCLEOTIDE SEQUENCE [LARGE SCALE GENOMIC DNA]</scope>
    <source>
        <strain evidence="6 7">AP103</strain>
    </source>
</reference>
<dbReference type="CDD" id="cd17247">
    <property type="entry name" value="RMtype1_S_Eco2747I-TRD2-CR2_like"/>
    <property type="match status" value="1"/>
</dbReference>
<dbReference type="GO" id="GO:0009307">
    <property type="term" value="P:DNA restriction-modification system"/>
    <property type="evidence" value="ECO:0007669"/>
    <property type="project" value="UniProtKB-KW"/>
</dbReference>
<dbReference type="REBASE" id="52652">
    <property type="entry name" value="S.Hefap103ORF22630P"/>
</dbReference>
<gene>
    <name evidence="6" type="ORF">WQQ_22650</name>
</gene>
<evidence type="ECO:0000313" key="7">
    <source>
        <dbReference type="Proteomes" id="UP000003704"/>
    </source>
</evidence>
<dbReference type="InterPro" id="IPR044946">
    <property type="entry name" value="Restrct_endonuc_typeI_TRD_sf"/>
</dbReference>
<sequence length="357" mass="38907">MSKTLPHGWQISNLNELARAVGGGTPSKAEPANWINGTIPWVSPKDMKRFFIGAAEDQITEAAAERLSVVPAESVMTVVRSGILSRTLPVAINTVPVTVNQDMRAFVPEPQEIAKLTALPPGWAWTSIGQCFHVGVGATPSRKEAAYWNGPIPWVSSGEVQFGRVRKTKECITSSGLENSSTQLNPPGSVLLGMIGEGKTRGQVAILDIEAANNQNCAAIWVSEAGIPPEYVYFWLWSRYDETRRGSSGNNQPALNKSIIEAIPLPLPPLAEIKEITALVEQRFEQIHRQVDALSLSLKQSTAQRQNILRAAFAGQLVPQDPNDEPASVLLERIRAERAATHGTKPRKSKATRKEKS</sequence>
<dbReference type="STRING" id="1172194.WQQ_22650"/>
<comment type="similarity">
    <text evidence="1">Belongs to the type-I restriction system S methylase family.</text>
</comment>
<keyword evidence="7" id="KW-1185">Reference proteome</keyword>
<evidence type="ECO:0000256" key="2">
    <source>
        <dbReference type="ARBA" id="ARBA00022747"/>
    </source>
</evidence>
<name>I8TEK3_9GAMM</name>
<evidence type="ECO:0000256" key="4">
    <source>
        <dbReference type="SAM" id="MobiDB-lite"/>
    </source>
</evidence>
<dbReference type="OrthoDB" id="398435at2"/>
<proteinExistence type="inferred from homology"/>